<dbReference type="OMA" id="DSYMGNV"/>
<evidence type="ECO:0000313" key="8">
    <source>
        <dbReference type="Proteomes" id="UP000186303"/>
    </source>
</evidence>
<keyword evidence="5" id="KW-1133">Transmembrane helix</keyword>
<dbReference type="Gene3D" id="1.20.1250.20">
    <property type="entry name" value="MFS general substrate transporter like domains"/>
    <property type="match status" value="1"/>
</dbReference>
<dbReference type="InterPro" id="IPR000109">
    <property type="entry name" value="POT_fam"/>
</dbReference>
<dbReference type="PANTHER" id="PTHR11654">
    <property type="entry name" value="OLIGOPEPTIDE TRANSPORTER-RELATED"/>
    <property type="match status" value="1"/>
</dbReference>
<dbReference type="Proteomes" id="UP000186303">
    <property type="component" value="Chromosome 1"/>
</dbReference>
<name>M5EQC5_MALS4</name>
<dbReference type="FunFam" id="1.20.1250.20:FF:000085">
    <property type="entry name" value="MFS peptide transporter Ptr2"/>
    <property type="match status" value="1"/>
</dbReference>
<proteinExistence type="inferred from homology"/>
<evidence type="ECO:0000256" key="6">
    <source>
        <dbReference type="ARBA" id="ARBA00023136"/>
    </source>
</evidence>
<evidence type="ECO:0000313" key="7">
    <source>
        <dbReference type="EMBL" id="SHO76175.1"/>
    </source>
</evidence>
<dbReference type="InterPro" id="IPR036259">
    <property type="entry name" value="MFS_trans_sf"/>
</dbReference>
<comment type="subcellular location">
    <subcellularLocation>
        <location evidence="1">Membrane</location>
        <topology evidence="1">Multi-pass membrane protein</topology>
    </subcellularLocation>
</comment>
<dbReference type="AlphaFoldDB" id="M5EQC5"/>
<dbReference type="EMBL" id="LT671821">
    <property type="protein sequence ID" value="SHO76175.1"/>
    <property type="molecule type" value="Genomic_DNA"/>
</dbReference>
<gene>
    <name evidence="7" type="ORF">MSYG_0510</name>
</gene>
<evidence type="ECO:0000256" key="2">
    <source>
        <dbReference type="ARBA" id="ARBA00005982"/>
    </source>
</evidence>
<evidence type="ECO:0000256" key="3">
    <source>
        <dbReference type="ARBA" id="ARBA00022448"/>
    </source>
</evidence>
<dbReference type="Pfam" id="PF00854">
    <property type="entry name" value="PTR2"/>
    <property type="match status" value="1"/>
</dbReference>
<protein>
    <submittedName>
        <fullName evidence="7">Similar to S.cerevisiae protein PTR2 (Integral membrane peptide transporter)</fullName>
    </submittedName>
</protein>
<evidence type="ECO:0000256" key="1">
    <source>
        <dbReference type="ARBA" id="ARBA00004141"/>
    </source>
</evidence>
<keyword evidence="4" id="KW-0812">Transmembrane</keyword>
<keyword evidence="8" id="KW-1185">Reference proteome</keyword>
<dbReference type="RefSeq" id="XP_018741191.1">
    <property type="nucleotide sequence ID" value="XM_018884541.1"/>
</dbReference>
<sequence length="640" mass="71170">MSTSVEFDHACAGEALAEQLRYNKHVSDMGQEHDLLPASVEHVTRGKAVDESDDWHFPTEEERRTLRRVSEKMNWPAFAICVCEFAERFSYYGATQVYSNFISKPRPVVHGALSRTGANKGTDSTSGALGLGTVASQGLTLFNSFWCSVTPLLAGWLADAYLGRFRIICWGTGIAQVGHILLTVSAIPGVMDHQRGAEACFVMALIIMGTGTGVFKASCPVLVAEQIKIKQQTVITLKSGESVIVDPALTTARTYMWYYEMINLGSLAGQLGMIYAEQNVGYWLAYLLPTLVFFLPFPVLWFGRHYYRSEPPNGSVLTQACGALWLGIRHTLSWNPWTFLRKYGSEEFWSYARPSTFRGAVRPRWMTYDDRWVDQLDRGVKACNIFLLFPLYYLCYNQITNNLIVQAGQMDMSGSPNELVSQLDPIFIIVFVLLFQFGLYPACERYNIPFTPIKRVAIGFFLVSLAMVWAAVLQHYIYRTSPCGTHVGDHGYRAPDGSECSSLQNSSPLSMWVSSGSYVLIAFSELFASVTSMEVAMVMAPKNMRSIVMAIGTFMSAIASAIGEAFIGLSQNPNWVINYGLFAGLAFVGGILFWLCFRRIDQHQDSLNMVGQETFEERVARGVEAAEPGPRASEKADIAA</sequence>
<dbReference type="OrthoDB" id="8904098at2759"/>
<reference evidence="8" key="1">
    <citation type="journal article" date="2017" name="Nucleic Acids Res.">
        <title>Proteogenomics produces comprehensive and highly accurate protein-coding gene annotation in a complete genome assembly of Malassezia sympodialis.</title>
        <authorList>
            <person name="Zhu Y."/>
            <person name="Engstroem P.G."/>
            <person name="Tellgren-Roth C."/>
            <person name="Baudo C.D."/>
            <person name="Kennell J.C."/>
            <person name="Sun S."/>
            <person name="Billmyre R.B."/>
            <person name="Schroeder M.S."/>
            <person name="Andersson A."/>
            <person name="Holm T."/>
            <person name="Sigurgeirsson B."/>
            <person name="Wu G."/>
            <person name="Sankaranarayanan S.R."/>
            <person name="Siddharthan R."/>
            <person name="Sanyal K."/>
            <person name="Lundeberg J."/>
            <person name="Nystedt B."/>
            <person name="Boekhout T."/>
            <person name="Dawson T.L. Jr."/>
            <person name="Heitman J."/>
            <person name="Scheynius A."/>
            <person name="Lehtioe J."/>
        </authorList>
    </citation>
    <scope>NUCLEOTIDE SEQUENCE [LARGE SCALE GENOMIC DNA]</scope>
    <source>
        <strain evidence="8">ATCC 42132</strain>
    </source>
</reference>
<dbReference type="KEGG" id="msym:MSY001_2676"/>
<evidence type="ECO:0000256" key="5">
    <source>
        <dbReference type="ARBA" id="ARBA00022989"/>
    </source>
</evidence>
<dbReference type="GO" id="GO:0005886">
    <property type="term" value="C:plasma membrane"/>
    <property type="evidence" value="ECO:0007669"/>
    <property type="project" value="UniProtKB-ARBA"/>
</dbReference>
<dbReference type="GO" id="GO:0071916">
    <property type="term" value="F:dipeptide transmembrane transporter activity"/>
    <property type="evidence" value="ECO:0007669"/>
    <property type="project" value="UniProtKB-ARBA"/>
</dbReference>
<dbReference type="HOGENOM" id="CLU_004790_4_1_1"/>
<accession>M5EQC5</accession>
<dbReference type="SUPFAM" id="SSF103473">
    <property type="entry name" value="MFS general substrate transporter"/>
    <property type="match status" value="1"/>
</dbReference>
<dbReference type="VEuPathDB" id="FungiDB:MSYG_0510"/>
<keyword evidence="6" id="KW-0472">Membrane</keyword>
<comment type="similarity">
    <text evidence="2">Belongs to the major facilitator superfamily. Proton-dependent oligopeptide transporter (POT/PTR) (TC 2.A.17) family.</text>
</comment>
<evidence type="ECO:0000256" key="4">
    <source>
        <dbReference type="ARBA" id="ARBA00022692"/>
    </source>
</evidence>
<organism evidence="7 8">
    <name type="scientific">Malassezia sympodialis (strain ATCC 42132)</name>
    <name type="common">Atopic eczema-associated yeast</name>
    <dbReference type="NCBI Taxonomy" id="1230383"/>
    <lineage>
        <taxon>Eukaryota</taxon>
        <taxon>Fungi</taxon>
        <taxon>Dikarya</taxon>
        <taxon>Basidiomycota</taxon>
        <taxon>Ustilaginomycotina</taxon>
        <taxon>Malasseziomycetes</taxon>
        <taxon>Malasseziales</taxon>
        <taxon>Malasseziaceae</taxon>
        <taxon>Malassezia</taxon>
    </lineage>
</organism>
<keyword evidence="3" id="KW-0813">Transport</keyword>